<sequence>MADVKVKLERVVKENERLHVELRESVEKQLHALPVASGVEGGTLEEEAVTRNLQEQIQLSEQERLQAMELWQSAAQELDRLQQVYQKTISDGQIHNAHRQQLKDQLVQFQQHTHKLQVANQKLESTNQHFLKTVTEQSTEMEELHSQLRQAKAELRTATAKVDEMTKLLQNVQDQIQRREEDVAEAQGREDAADRRLQQLQAALSQLEARLKAATQEAEGVRRDQTVWERKVGELQARCTTLEEEKYEALAKVRESVQVAEEAALQKDQALLREKQKAEELEKTKDAIKQLIQDAAVRTRKEVDNVRKHCNVQINRMAEELSALQLECADKESQIERSLRERKAVEEELEKVYKEGRAEPEFRKIDALHQRCLDAERMKDDMSLTLQSTQNKLKKIEMDYSEELSRCQEEVRRLQGSLAATRDDCVGVSDERLQLQQENLQLRREMDELRKATLLVQKKAKQQVSQMEQEYSLKEQGLDARLRELEECSRSSSSDLTRLLTAQQKSTQRWKEEAKNLVQSFETKITSLKAELNRHKQRSHELEMQLETDHNTVAEYERQLAEYQEKTSRLQRRLTQAEHRATTAAQQLSMLASQRKKTVDPETV</sequence>
<feature type="region of interest" description="Disordered" evidence="2">
    <location>
        <begin position="567"/>
        <end position="604"/>
    </location>
</feature>
<dbReference type="GO" id="GO:0034220">
    <property type="term" value="P:monoatomic ion transmembrane transport"/>
    <property type="evidence" value="ECO:0007669"/>
    <property type="project" value="UniProtKB-KW"/>
</dbReference>
<accession>A0A4V6AQB5</accession>
<dbReference type="GO" id="GO:0060271">
    <property type="term" value="P:cilium assembly"/>
    <property type="evidence" value="ECO:0007669"/>
    <property type="project" value="TreeGrafter"/>
</dbReference>
<dbReference type="PANTHER" id="PTHR35970:SF1">
    <property type="entry name" value="SODIUM CHANNEL AND CLATHRIN LINKER 1"/>
    <property type="match status" value="1"/>
</dbReference>
<dbReference type="STRING" id="240159.A0A4V6AQB5"/>
<evidence type="ECO:0000313" key="4">
    <source>
        <dbReference type="Proteomes" id="UP000298787"/>
    </source>
</evidence>
<evidence type="ECO:0000256" key="2">
    <source>
        <dbReference type="SAM" id="MobiDB-lite"/>
    </source>
</evidence>
<feature type="coiled-coil region" evidence="1">
    <location>
        <begin position="134"/>
        <end position="224"/>
    </location>
</feature>
<evidence type="ECO:0000313" key="3">
    <source>
        <dbReference type="EMBL" id="TKS69212.1"/>
    </source>
</evidence>
<reference evidence="3 4" key="1">
    <citation type="submission" date="2019-01" db="EMBL/GenBank/DDBJ databases">
        <title>Genome Assembly of Collichthys lucidus.</title>
        <authorList>
            <person name="Cai M."/>
            <person name="Xiao S."/>
        </authorList>
    </citation>
    <scope>NUCLEOTIDE SEQUENCE [LARGE SCALE GENOMIC DNA]</scope>
    <source>
        <strain evidence="3">JT15FE1705JMU</strain>
        <tissue evidence="3">Muscle</tissue>
    </source>
</reference>
<protein>
    <submittedName>
        <fullName evidence="3">Sodium channel and clathrin linker 1</fullName>
    </submittedName>
</protein>
<evidence type="ECO:0000256" key="1">
    <source>
        <dbReference type="SAM" id="Coils"/>
    </source>
</evidence>
<feature type="coiled-coil region" evidence="1">
    <location>
        <begin position="271"/>
        <end position="355"/>
    </location>
</feature>
<name>A0A4V6AQB5_COLLU</name>
<organism evidence="3 4">
    <name type="scientific">Collichthys lucidus</name>
    <name type="common">Big head croaker</name>
    <name type="synonym">Sciaena lucida</name>
    <dbReference type="NCBI Taxonomy" id="240159"/>
    <lineage>
        <taxon>Eukaryota</taxon>
        <taxon>Metazoa</taxon>
        <taxon>Chordata</taxon>
        <taxon>Craniata</taxon>
        <taxon>Vertebrata</taxon>
        <taxon>Euteleostomi</taxon>
        <taxon>Actinopterygii</taxon>
        <taxon>Neopterygii</taxon>
        <taxon>Teleostei</taxon>
        <taxon>Neoteleostei</taxon>
        <taxon>Acanthomorphata</taxon>
        <taxon>Eupercaria</taxon>
        <taxon>Sciaenidae</taxon>
        <taxon>Collichthys</taxon>
    </lineage>
</organism>
<keyword evidence="4" id="KW-1185">Reference proteome</keyword>
<dbReference type="GO" id="GO:0005814">
    <property type="term" value="C:centriole"/>
    <property type="evidence" value="ECO:0007669"/>
    <property type="project" value="TreeGrafter"/>
</dbReference>
<gene>
    <name evidence="3" type="ORF">D9C73_003276</name>
</gene>
<keyword evidence="1" id="KW-0175">Coiled coil</keyword>
<feature type="coiled-coil region" evidence="1">
    <location>
        <begin position="379"/>
        <end position="455"/>
    </location>
</feature>
<dbReference type="InterPro" id="IPR038911">
    <property type="entry name" value="SCLT1"/>
</dbReference>
<keyword evidence="3" id="KW-0407">Ion channel</keyword>
<dbReference type="PANTHER" id="PTHR35970">
    <property type="entry name" value="SODIUM CHANNEL AND CLATHRIN LINKER 1"/>
    <property type="match status" value="1"/>
</dbReference>
<keyword evidence="3" id="KW-0406">Ion transport</keyword>
<proteinExistence type="predicted"/>
<dbReference type="Gene3D" id="1.20.5.340">
    <property type="match status" value="2"/>
</dbReference>
<feature type="compositionally biased region" description="Polar residues" evidence="2">
    <location>
        <begin position="583"/>
        <end position="592"/>
    </location>
</feature>
<dbReference type="Proteomes" id="UP000298787">
    <property type="component" value="Chromosome 3"/>
</dbReference>
<dbReference type="AlphaFoldDB" id="A0A4V6AQB5"/>
<dbReference type="GO" id="GO:0045162">
    <property type="term" value="P:clustering of voltage-gated sodium channels"/>
    <property type="evidence" value="ECO:0007669"/>
    <property type="project" value="InterPro"/>
</dbReference>
<keyword evidence="3" id="KW-0813">Transport</keyword>
<dbReference type="EMBL" id="CM014080">
    <property type="protein sequence ID" value="TKS69212.1"/>
    <property type="molecule type" value="Genomic_DNA"/>
</dbReference>